<evidence type="ECO:0000256" key="9">
    <source>
        <dbReference type="ARBA" id="ARBA00023170"/>
    </source>
</evidence>
<dbReference type="InterPro" id="IPR032675">
    <property type="entry name" value="LRR_dom_sf"/>
</dbReference>
<keyword evidence="8" id="KW-0472">Membrane</keyword>
<evidence type="ECO:0000313" key="11">
    <source>
        <dbReference type="EMBL" id="KAI9176836.1"/>
    </source>
</evidence>
<dbReference type="Pfam" id="PF13855">
    <property type="entry name" value="LRR_8"/>
    <property type="match status" value="1"/>
</dbReference>
<evidence type="ECO:0000256" key="2">
    <source>
        <dbReference type="ARBA" id="ARBA00009592"/>
    </source>
</evidence>
<keyword evidence="10" id="KW-0325">Glycoprotein</keyword>
<dbReference type="Proteomes" id="UP001064489">
    <property type="component" value="Chromosome 5"/>
</dbReference>
<dbReference type="PRINTS" id="PR00019">
    <property type="entry name" value="LEURICHRPT"/>
</dbReference>
<keyword evidence="4" id="KW-0433">Leucine-rich repeat</keyword>
<sequence length="235" mass="26330">MKVRNESQLIYLHDEIQSFLGTPSFDFLGYDYTLTISNKGTDLKYGKLPNMLTGIIFSENKFVGEIPASIATLRGLRNLNLSHNNLDGYIPSSLGNLTVLESLDLSNNSLSGQIPQQLVEITSLEVFDVSHNHLTGPVPHGKQFNTFENSSYDGNPGLCGKPLSKECEHFEPPKKEDEDSAESPFVFDWKIGLIGFSSGLIVGVVLGQEFYARKHEWFVKTFGIQIMKRQRGRRN</sequence>
<dbReference type="PANTHER" id="PTHR27004:SF460">
    <property type="entry name" value="RECEPTOR-LIKE PROTEIN 33"/>
    <property type="match status" value="1"/>
</dbReference>
<dbReference type="InterPro" id="IPR001611">
    <property type="entry name" value="Leu-rich_rpt"/>
</dbReference>
<proteinExistence type="inferred from homology"/>
<evidence type="ECO:0000256" key="7">
    <source>
        <dbReference type="ARBA" id="ARBA00022989"/>
    </source>
</evidence>
<dbReference type="Gene3D" id="3.80.10.10">
    <property type="entry name" value="Ribonuclease Inhibitor"/>
    <property type="match status" value="1"/>
</dbReference>
<reference evidence="11" key="2">
    <citation type="submission" date="2023-02" db="EMBL/GenBank/DDBJ databases">
        <authorList>
            <person name="Swenson N.G."/>
            <person name="Wegrzyn J.L."/>
            <person name="Mcevoy S.L."/>
        </authorList>
    </citation>
    <scope>NUCLEOTIDE SEQUENCE</scope>
    <source>
        <strain evidence="11">91603</strain>
        <tissue evidence="11">Leaf</tissue>
    </source>
</reference>
<keyword evidence="5" id="KW-0812">Transmembrane</keyword>
<evidence type="ECO:0008006" key="13">
    <source>
        <dbReference type="Google" id="ProtNLM"/>
    </source>
</evidence>
<evidence type="ECO:0000256" key="1">
    <source>
        <dbReference type="ARBA" id="ARBA00004251"/>
    </source>
</evidence>
<name>A0AAD5IUR5_ACENE</name>
<dbReference type="FunFam" id="3.80.10.10:FF:000111">
    <property type="entry name" value="LRR receptor-like serine/threonine-protein kinase ERECTA"/>
    <property type="match status" value="1"/>
</dbReference>
<comment type="caution">
    <text evidence="11">The sequence shown here is derived from an EMBL/GenBank/DDBJ whole genome shotgun (WGS) entry which is preliminary data.</text>
</comment>
<accession>A0AAD5IUR5</accession>
<evidence type="ECO:0000256" key="5">
    <source>
        <dbReference type="ARBA" id="ARBA00022692"/>
    </source>
</evidence>
<reference evidence="11" key="1">
    <citation type="journal article" date="2022" name="Plant J.">
        <title>Strategies of tolerance reflected in two North American maple genomes.</title>
        <authorList>
            <person name="McEvoy S.L."/>
            <person name="Sezen U.U."/>
            <person name="Trouern-Trend A."/>
            <person name="McMahon S.M."/>
            <person name="Schaberg P.G."/>
            <person name="Yang J."/>
            <person name="Wegrzyn J.L."/>
            <person name="Swenson N.G."/>
        </authorList>
    </citation>
    <scope>NUCLEOTIDE SEQUENCE</scope>
    <source>
        <strain evidence="11">91603</strain>
    </source>
</reference>
<organism evidence="11 12">
    <name type="scientific">Acer negundo</name>
    <name type="common">Box elder</name>
    <dbReference type="NCBI Taxonomy" id="4023"/>
    <lineage>
        <taxon>Eukaryota</taxon>
        <taxon>Viridiplantae</taxon>
        <taxon>Streptophyta</taxon>
        <taxon>Embryophyta</taxon>
        <taxon>Tracheophyta</taxon>
        <taxon>Spermatophyta</taxon>
        <taxon>Magnoliopsida</taxon>
        <taxon>eudicotyledons</taxon>
        <taxon>Gunneridae</taxon>
        <taxon>Pentapetalae</taxon>
        <taxon>rosids</taxon>
        <taxon>malvids</taxon>
        <taxon>Sapindales</taxon>
        <taxon>Sapindaceae</taxon>
        <taxon>Hippocastanoideae</taxon>
        <taxon>Acereae</taxon>
        <taxon>Acer</taxon>
    </lineage>
</organism>
<dbReference type="EMBL" id="JAJSOW010000102">
    <property type="protein sequence ID" value="KAI9176836.1"/>
    <property type="molecule type" value="Genomic_DNA"/>
</dbReference>
<keyword evidence="6" id="KW-0677">Repeat</keyword>
<evidence type="ECO:0000256" key="10">
    <source>
        <dbReference type="ARBA" id="ARBA00023180"/>
    </source>
</evidence>
<evidence type="ECO:0000256" key="3">
    <source>
        <dbReference type="ARBA" id="ARBA00022475"/>
    </source>
</evidence>
<dbReference type="GO" id="GO:0005886">
    <property type="term" value="C:plasma membrane"/>
    <property type="evidence" value="ECO:0007669"/>
    <property type="project" value="UniProtKB-SubCell"/>
</dbReference>
<comment type="subcellular location">
    <subcellularLocation>
        <location evidence="1">Cell membrane</location>
        <topology evidence="1">Single-pass type I membrane protein</topology>
    </subcellularLocation>
</comment>
<evidence type="ECO:0000256" key="8">
    <source>
        <dbReference type="ARBA" id="ARBA00023136"/>
    </source>
</evidence>
<evidence type="ECO:0000256" key="4">
    <source>
        <dbReference type="ARBA" id="ARBA00022614"/>
    </source>
</evidence>
<dbReference type="PANTHER" id="PTHR27004">
    <property type="entry name" value="RECEPTOR-LIKE PROTEIN 12 ISOFORM X1"/>
    <property type="match status" value="1"/>
</dbReference>
<evidence type="ECO:0000256" key="6">
    <source>
        <dbReference type="ARBA" id="ARBA00022737"/>
    </source>
</evidence>
<protein>
    <recommendedName>
        <fullName evidence="13">Receptor-like protein 12</fullName>
    </recommendedName>
</protein>
<comment type="similarity">
    <text evidence="2">Belongs to the RLP family.</text>
</comment>
<keyword evidence="7" id="KW-1133">Transmembrane helix</keyword>
<keyword evidence="9" id="KW-0675">Receptor</keyword>
<evidence type="ECO:0000313" key="12">
    <source>
        <dbReference type="Proteomes" id="UP001064489"/>
    </source>
</evidence>
<dbReference type="AlphaFoldDB" id="A0AAD5IUR5"/>
<gene>
    <name evidence="11" type="ORF">LWI28_007675</name>
</gene>
<keyword evidence="3" id="KW-1003">Cell membrane</keyword>
<keyword evidence="12" id="KW-1185">Reference proteome</keyword>
<dbReference type="SUPFAM" id="SSF52058">
    <property type="entry name" value="L domain-like"/>
    <property type="match status" value="1"/>
</dbReference>